<comment type="similarity">
    <text evidence="1">Belongs to the ROK (NagC/XylR) family.</text>
</comment>
<name>A0A939QJ48_9MICO</name>
<gene>
    <name evidence="2" type="ORF">J5V96_08855</name>
</gene>
<comment type="caution">
    <text evidence="2">The sequence shown here is derived from an EMBL/GenBank/DDBJ whole genome shotgun (WGS) entry which is preliminary data.</text>
</comment>
<organism evidence="2 3">
    <name type="scientific">Microbacterium stercoris</name>
    <dbReference type="NCBI Taxonomy" id="2820289"/>
    <lineage>
        <taxon>Bacteria</taxon>
        <taxon>Bacillati</taxon>
        <taxon>Actinomycetota</taxon>
        <taxon>Actinomycetes</taxon>
        <taxon>Micrococcales</taxon>
        <taxon>Microbacteriaceae</taxon>
        <taxon>Microbacterium</taxon>
    </lineage>
</organism>
<dbReference type="Pfam" id="PF00480">
    <property type="entry name" value="ROK"/>
    <property type="match status" value="1"/>
</dbReference>
<dbReference type="PANTHER" id="PTHR18964:SF169">
    <property type="entry name" value="N-ACETYLMANNOSAMINE KINASE"/>
    <property type="match status" value="1"/>
</dbReference>
<dbReference type="InterPro" id="IPR000600">
    <property type="entry name" value="ROK"/>
</dbReference>
<accession>A0A939QJ48</accession>
<dbReference type="Gene3D" id="3.30.420.40">
    <property type="match status" value="2"/>
</dbReference>
<dbReference type="PANTHER" id="PTHR18964">
    <property type="entry name" value="ROK (REPRESSOR, ORF, KINASE) FAMILY"/>
    <property type="match status" value="1"/>
</dbReference>
<dbReference type="EMBL" id="JAGFOA010000003">
    <property type="protein sequence ID" value="MBO3663624.1"/>
    <property type="molecule type" value="Genomic_DNA"/>
</dbReference>
<evidence type="ECO:0000313" key="3">
    <source>
        <dbReference type="Proteomes" id="UP000680132"/>
    </source>
</evidence>
<protein>
    <submittedName>
        <fullName evidence="2">ROK family protein</fullName>
    </submittedName>
</protein>
<evidence type="ECO:0000256" key="1">
    <source>
        <dbReference type="ARBA" id="ARBA00006479"/>
    </source>
</evidence>
<dbReference type="AlphaFoldDB" id="A0A939QJ48"/>
<evidence type="ECO:0000313" key="2">
    <source>
        <dbReference type="EMBL" id="MBO3663624.1"/>
    </source>
</evidence>
<keyword evidence="3" id="KW-1185">Reference proteome</keyword>
<reference evidence="2" key="1">
    <citation type="submission" date="2021-03" db="EMBL/GenBank/DDBJ databases">
        <title>Microbacterium sp. nov., a novel actinobacterium isolated from cow dung.</title>
        <authorList>
            <person name="Zhang L."/>
        </authorList>
    </citation>
    <scope>NUCLEOTIDE SEQUENCE</scope>
    <source>
        <strain evidence="2">NEAU-LLB</strain>
    </source>
</reference>
<dbReference type="SUPFAM" id="SSF53067">
    <property type="entry name" value="Actin-like ATPase domain"/>
    <property type="match status" value="1"/>
</dbReference>
<sequence length="296" mass="29233">MRVGVDIGGTKAEAVAISPDGVVIASAWRATAHGPSGVLDTVSGVIRDLPVAADAIGIGIPGQIAHGVVRNAVNLGVEELDLGAALAAELGVPVRVENDVNAAALGAWALRGPQTGPLAYLNLGTGVAAGLVVDGRVWSGSGGVAGEVGHVSIDPAGPECPCGQRGCIETLAGGASIARRWGRGGEHPVRSLFAAADDGDPDALALRSDLARGVAAAVRVLVLTVDPSVVVIGGGLSRLGERLLSAVRIELAASASSSPFLTSLRLEDRIEVLPHHAPGGAAAGALGAALAAAPAR</sequence>
<dbReference type="Proteomes" id="UP000680132">
    <property type="component" value="Unassembled WGS sequence"/>
</dbReference>
<dbReference type="InterPro" id="IPR043129">
    <property type="entry name" value="ATPase_NBD"/>
</dbReference>
<proteinExistence type="inferred from homology"/>